<dbReference type="AlphaFoldDB" id="A0A7X7LVG5"/>
<dbReference type="NCBIfam" id="TIGR03142">
    <property type="entry name" value="cytochro_ccmI"/>
    <property type="match status" value="1"/>
</dbReference>
<keyword evidence="4 5" id="KW-0802">TPR repeat</keyword>
<dbReference type="InterPro" id="IPR019734">
    <property type="entry name" value="TPR_rpt"/>
</dbReference>
<keyword evidence="7" id="KW-0812">Transmembrane</keyword>
<dbReference type="Gene3D" id="1.25.40.10">
    <property type="entry name" value="Tetratricopeptide repeat domain"/>
    <property type="match status" value="1"/>
</dbReference>
<dbReference type="SUPFAM" id="SSF48452">
    <property type="entry name" value="TPR-like"/>
    <property type="match status" value="1"/>
</dbReference>
<protein>
    <submittedName>
        <fullName evidence="10">C-type cytochrome biogenesis protein CcmI</fullName>
    </submittedName>
</protein>
<dbReference type="InterPro" id="IPR051263">
    <property type="entry name" value="C-type_cytochrome_biogenesis"/>
</dbReference>
<comment type="caution">
    <text evidence="10">The sequence shown here is derived from an EMBL/GenBank/DDBJ whole genome shotgun (WGS) entry which is preliminary data.</text>
</comment>
<evidence type="ECO:0000256" key="6">
    <source>
        <dbReference type="SAM" id="Coils"/>
    </source>
</evidence>
<dbReference type="GO" id="GO:0005886">
    <property type="term" value="C:plasma membrane"/>
    <property type="evidence" value="ECO:0007669"/>
    <property type="project" value="TreeGrafter"/>
</dbReference>
<accession>A0A7X7LVG5</accession>
<dbReference type="Proteomes" id="UP000536534">
    <property type="component" value="Unassembled WGS sequence"/>
</dbReference>
<evidence type="ECO:0000256" key="2">
    <source>
        <dbReference type="ARBA" id="ARBA00022737"/>
    </source>
</evidence>
<dbReference type="PANTHER" id="PTHR47870">
    <property type="entry name" value="CYTOCHROME C-TYPE BIOGENESIS PROTEIN CCMH"/>
    <property type="match status" value="1"/>
</dbReference>
<name>A0A7X7LVG5_9RHOO</name>
<keyword evidence="7" id="KW-0472">Membrane</keyword>
<feature type="domain" description="Cytochrome c-type biogenesis protein H Ig-like" evidence="8">
    <location>
        <begin position="302"/>
        <end position="401"/>
    </location>
</feature>
<evidence type="ECO:0000256" key="4">
    <source>
        <dbReference type="ARBA" id="ARBA00022803"/>
    </source>
</evidence>
<evidence type="ECO:0000256" key="5">
    <source>
        <dbReference type="PROSITE-ProRule" id="PRU00339"/>
    </source>
</evidence>
<evidence type="ECO:0000259" key="8">
    <source>
        <dbReference type="Pfam" id="PF23892"/>
    </source>
</evidence>
<feature type="coiled-coil region" evidence="6">
    <location>
        <begin position="33"/>
        <end position="60"/>
    </location>
</feature>
<feature type="repeat" description="TPR" evidence="5">
    <location>
        <begin position="158"/>
        <end position="191"/>
    </location>
</feature>
<keyword evidence="2" id="KW-0677">Repeat</keyword>
<dbReference type="GO" id="GO:0017004">
    <property type="term" value="P:cytochrome complex assembly"/>
    <property type="evidence" value="ECO:0007669"/>
    <property type="project" value="UniProtKB-KW"/>
</dbReference>
<evidence type="ECO:0000313" key="11">
    <source>
        <dbReference type="Proteomes" id="UP000536534"/>
    </source>
</evidence>
<dbReference type="OrthoDB" id="9776053at2"/>
<organism evidence="10 11">
    <name type="scientific">Thauera phenolivorans</name>
    <dbReference type="NCBI Taxonomy" id="1792543"/>
    <lineage>
        <taxon>Bacteria</taxon>
        <taxon>Pseudomonadati</taxon>
        <taxon>Pseudomonadota</taxon>
        <taxon>Betaproteobacteria</taxon>
        <taxon>Rhodocyclales</taxon>
        <taxon>Zoogloeaceae</taxon>
        <taxon>Thauera</taxon>
    </lineage>
</organism>
<evidence type="ECO:0000313" key="10">
    <source>
        <dbReference type="EMBL" id="NLF53932.1"/>
    </source>
</evidence>
<dbReference type="Pfam" id="PF23892">
    <property type="entry name" value="Ig_CycH"/>
    <property type="match status" value="1"/>
</dbReference>
<dbReference type="InterPro" id="IPR056412">
    <property type="entry name" value="Ig_CycH"/>
</dbReference>
<keyword evidence="3" id="KW-0201">Cytochrome c-type biogenesis</keyword>
<proteinExistence type="predicted"/>
<dbReference type="EMBL" id="JAAYYV010000158">
    <property type="protein sequence ID" value="NLF53932.1"/>
    <property type="molecule type" value="Genomic_DNA"/>
</dbReference>
<dbReference type="GO" id="GO:0030313">
    <property type="term" value="C:cell envelope"/>
    <property type="evidence" value="ECO:0007669"/>
    <property type="project" value="UniProtKB-SubCell"/>
</dbReference>
<keyword evidence="6" id="KW-0175">Coiled coil</keyword>
<dbReference type="InterPro" id="IPR056413">
    <property type="entry name" value="TPR_CcmH_CycH"/>
</dbReference>
<evidence type="ECO:0000256" key="3">
    <source>
        <dbReference type="ARBA" id="ARBA00022748"/>
    </source>
</evidence>
<comment type="subcellular location">
    <subcellularLocation>
        <location evidence="1">Cell envelope</location>
    </subcellularLocation>
</comment>
<feature type="transmembrane region" description="Helical" evidence="7">
    <location>
        <begin position="6"/>
        <end position="24"/>
    </location>
</feature>
<dbReference type="InterPro" id="IPR011990">
    <property type="entry name" value="TPR-like_helical_dom_sf"/>
</dbReference>
<dbReference type="InterPro" id="IPR017560">
    <property type="entry name" value="Cyt_c_biogenesis_CcmI"/>
</dbReference>
<sequence length="405" mass="41977">MTVFLILAGLMVAGALLMLVPPVLKGARREAEQEQAGAALVVLREQLAELEAERAAGRLDVETYANSRDELERRALEEGQAADAAISASKAGPAKGWAAGLAVMVPVLAVVGYLAFGEPEALDPANHVAETGGDFTREQVEQMVGTLVARLENEPDNVEGWSILARTYTMLQDYPKAAAAYEHLAGLLPDNADVITEWADATAASEGSVLGKAEPLVERALAIDPGHPKALAIAGTMAYQRGDFAGAAAQWEKILARIPPGAEMARGVIESVNEARQKAGMAPLAQPGPAAAAAPGPITLNGRLEIAPGLRDRLAADDTVFVFARTAQGGPPVAALRFRGADLPLSFSFEQATMMGSEIPPTVTLGARVAKGGTAAAGAGDLEGAIEDVAIDASGVSLVIDRVRE</sequence>
<gene>
    <name evidence="10" type="primary">ccmI</name>
    <name evidence="10" type="ORF">GX576_05965</name>
</gene>
<dbReference type="PANTHER" id="PTHR47870:SF4">
    <property type="entry name" value="CYTOCHROME C-TYPE BIOGENESIS PROTEIN CYCH"/>
    <property type="match status" value="1"/>
</dbReference>
<dbReference type="RefSeq" id="WP_068809607.1">
    <property type="nucleotide sequence ID" value="NZ_MBFM01000006.1"/>
</dbReference>
<keyword evidence="7" id="KW-1133">Transmembrane helix</keyword>
<dbReference type="PROSITE" id="PS50005">
    <property type="entry name" value="TPR"/>
    <property type="match status" value="1"/>
</dbReference>
<evidence type="ECO:0000256" key="7">
    <source>
        <dbReference type="SAM" id="Phobius"/>
    </source>
</evidence>
<evidence type="ECO:0000256" key="1">
    <source>
        <dbReference type="ARBA" id="ARBA00004196"/>
    </source>
</evidence>
<reference evidence="10 11" key="1">
    <citation type="journal article" date="2020" name="Biotechnol. Biofuels">
        <title>New insights from the biogas microbiome by comprehensive genome-resolved metagenomics of nearly 1600 species originating from multiple anaerobic digesters.</title>
        <authorList>
            <person name="Campanaro S."/>
            <person name="Treu L."/>
            <person name="Rodriguez-R L.M."/>
            <person name="Kovalovszki A."/>
            <person name="Ziels R.M."/>
            <person name="Maus I."/>
            <person name="Zhu X."/>
            <person name="Kougias P.G."/>
            <person name="Basile A."/>
            <person name="Luo G."/>
            <person name="Schluter A."/>
            <person name="Konstantinidis K.T."/>
            <person name="Angelidaki I."/>
        </authorList>
    </citation>
    <scope>NUCLEOTIDE SEQUENCE [LARGE SCALE GENOMIC DNA]</scope>
    <source>
        <strain evidence="10">AS06rmzACSIP_256</strain>
    </source>
</reference>
<evidence type="ECO:0000259" key="9">
    <source>
        <dbReference type="Pfam" id="PF23914"/>
    </source>
</evidence>
<dbReference type="Pfam" id="PF23914">
    <property type="entry name" value="TPR_CcmH_CycH"/>
    <property type="match status" value="1"/>
</dbReference>
<feature type="domain" description="Cytochrome c-type biogenesis protein H TPR" evidence="9">
    <location>
        <begin position="130"/>
        <end position="263"/>
    </location>
</feature>